<evidence type="ECO:0000256" key="5">
    <source>
        <dbReference type="ARBA" id="ARBA00022884"/>
    </source>
</evidence>
<keyword evidence="7" id="KW-0255">Endonuclease</keyword>
<comment type="caution">
    <text evidence="9">The sequence shown here is derived from an EMBL/GenBank/DDBJ whole genome shotgun (WGS) entry which is preliminary data.</text>
</comment>
<keyword evidence="5 7" id="KW-0694">RNA-binding</keyword>
<proteinExistence type="inferred from homology"/>
<keyword evidence="4 7" id="KW-0067">ATP-binding</keyword>
<dbReference type="GO" id="GO:0030983">
    <property type="term" value="F:mismatched DNA binding"/>
    <property type="evidence" value="ECO:0007669"/>
    <property type="project" value="InterPro"/>
</dbReference>
<dbReference type="InterPro" id="IPR000432">
    <property type="entry name" value="DNA_mismatch_repair_MutS_C"/>
</dbReference>
<dbReference type="EC" id="3.1.-.-" evidence="7"/>
<dbReference type="InterPro" id="IPR045076">
    <property type="entry name" value="MutS"/>
</dbReference>
<keyword evidence="6 7" id="KW-0238">DNA-binding</keyword>
<sequence>MIAASRSTGRCTRSTGSSVSRAAPKRFPIADDGCILRPAERSAFRLADNRMIDQHTLDRLEFTKVLALIEGKCLTPFGHAEVRAFGPMYDCPTIEIRQQEISEMKDILNFGLPFPLSRIEDCRTLLDKSRVEGIFLDPKEIFAVLELVELSIALHGYDKEGRPKFPAISGHLGALKPFPELVRDIKKAIDERGEIKDDASPHLRETRAQIGDSRRRILRQLEQTLSAQTKQPGWQDDIVTQRNGRYVIPVPANLYRADVGILHDRSQSGATFYIEPKETVEHNNKLNMLLQEERLEMDRILRALTRQIAERADRLIDNVAIIGKLDSFHAAATFARLVKANRPRLVDTPVLDLIDARHPLLVAQFGSAEKVVPMNLNLDDNRQAVLVTGPNTGGKTVMLKTVGLVVLMAQSGLPIPADERSTIGIFKKVFADIGDEQSIELSLSTFSSHITNIINALKQVSGDSLVLFDEIGAGTDPKEGAALAEAVLLHIVNQGAKLLATTHYSQLKTLPLEHPAIENASLEFDRDTLAPTYRLKIGLPGSSYAVEIAGRLGMPEDVCNHASKLLGSGERSLADLISSVEAQLARIRTDQTELSERLARAKTMETEYQSKLESFKKDIELEREKALEETASLLDSTRKETERLVAEIRNTQASKESIKQIQKKLKETSAAVTNLKEKQEGERARSIDALKFLKGDLVRIVTLNKEGQIEAIVKGDRAKVKVGNVMTVVELRNLRHINSTTPTTRLKPIAGQNVEEVLSPEIHLRGMTAEEGKEALERFLDKAIVAGLRQVYVIHGKGTGALRRALTEYLREHKEVASIRLGDWNEGGAGVTVVELKQ</sequence>
<gene>
    <name evidence="7" type="primary">mutS2</name>
    <name evidence="7" type="synonym">rqcU</name>
    <name evidence="9" type="ORF">C3F09_08770</name>
</gene>
<evidence type="ECO:0000259" key="8">
    <source>
        <dbReference type="PROSITE" id="PS50828"/>
    </source>
</evidence>
<dbReference type="PANTHER" id="PTHR48466:SF2">
    <property type="entry name" value="OS10G0509000 PROTEIN"/>
    <property type="match status" value="1"/>
</dbReference>
<evidence type="ECO:0000256" key="7">
    <source>
        <dbReference type="HAMAP-Rule" id="MF_00092"/>
    </source>
</evidence>
<dbReference type="PANTHER" id="PTHR48466">
    <property type="entry name" value="OS10G0509000 PROTEIN-RELATED"/>
    <property type="match status" value="1"/>
</dbReference>
<evidence type="ECO:0000256" key="1">
    <source>
        <dbReference type="ARBA" id="ARBA00022730"/>
    </source>
</evidence>
<evidence type="ECO:0000313" key="10">
    <source>
        <dbReference type="Proteomes" id="UP000250918"/>
    </source>
</evidence>
<dbReference type="FunFam" id="3.40.50.300:FF:000830">
    <property type="entry name" value="Endonuclease MutS2"/>
    <property type="match status" value="1"/>
</dbReference>
<dbReference type="PROSITE" id="PS00486">
    <property type="entry name" value="DNA_MISMATCH_REPAIR_2"/>
    <property type="match status" value="1"/>
</dbReference>
<dbReference type="GO" id="GO:0140664">
    <property type="term" value="F:ATP-dependent DNA damage sensor activity"/>
    <property type="evidence" value="ECO:0007669"/>
    <property type="project" value="InterPro"/>
</dbReference>
<comment type="function">
    <text evidence="7">Endonuclease that is involved in the suppression of homologous recombination and thus may have a key role in the control of bacterial genetic diversity.</text>
</comment>
<evidence type="ECO:0000256" key="3">
    <source>
        <dbReference type="ARBA" id="ARBA00022801"/>
    </source>
</evidence>
<dbReference type="SMART" id="SM00534">
    <property type="entry name" value="MUTSac"/>
    <property type="match status" value="1"/>
</dbReference>
<comment type="similarity">
    <text evidence="7">Belongs to the DNA mismatch repair MutS family. MutS2 subfamily.</text>
</comment>
<accession>A0A855X2I9</accession>
<keyword evidence="3 7" id="KW-0378">Hydrolase</keyword>
<dbReference type="InterPro" id="IPR027417">
    <property type="entry name" value="P-loop_NTPase"/>
</dbReference>
<dbReference type="GO" id="GO:0004519">
    <property type="term" value="F:endonuclease activity"/>
    <property type="evidence" value="ECO:0007669"/>
    <property type="project" value="UniProtKB-UniRule"/>
</dbReference>
<feature type="domain" description="Smr" evidence="8">
    <location>
        <begin position="762"/>
        <end position="837"/>
    </location>
</feature>
<dbReference type="SMART" id="SM00463">
    <property type="entry name" value="SMR"/>
    <property type="match status" value="1"/>
</dbReference>
<dbReference type="InterPro" id="IPR002625">
    <property type="entry name" value="Smr_dom"/>
</dbReference>
<name>A0A855X2I9_9BACT</name>
<dbReference type="GO" id="GO:0006298">
    <property type="term" value="P:mismatch repair"/>
    <property type="evidence" value="ECO:0007669"/>
    <property type="project" value="InterPro"/>
</dbReference>
<dbReference type="GO" id="GO:0045910">
    <property type="term" value="P:negative regulation of DNA recombination"/>
    <property type="evidence" value="ECO:0007669"/>
    <property type="project" value="InterPro"/>
</dbReference>
<evidence type="ECO:0000256" key="6">
    <source>
        <dbReference type="ARBA" id="ARBA00023125"/>
    </source>
</evidence>
<dbReference type="InterPro" id="IPR036187">
    <property type="entry name" value="DNA_mismatch_repair_MutS_sf"/>
</dbReference>
<dbReference type="GO" id="GO:0072344">
    <property type="term" value="P:rescue of stalled ribosome"/>
    <property type="evidence" value="ECO:0007669"/>
    <property type="project" value="UniProtKB-UniRule"/>
</dbReference>
<dbReference type="Gene3D" id="3.30.1370.110">
    <property type="match status" value="1"/>
</dbReference>
<dbReference type="GO" id="GO:0005524">
    <property type="term" value="F:ATP binding"/>
    <property type="evidence" value="ECO:0007669"/>
    <property type="project" value="UniProtKB-UniRule"/>
</dbReference>
<dbReference type="Pfam" id="PF01713">
    <property type="entry name" value="Smr"/>
    <property type="match status" value="1"/>
</dbReference>
<keyword evidence="1 7" id="KW-0699">rRNA-binding</keyword>
<dbReference type="NCBIfam" id="TIGR01069">
    <property type="entry name" value="mutS2"/>
    <property type="match status" value="1"/>
</dbReference>
<dbReference type="InterPro" id="IPR007696">
    <property type="entry name" value="DNA_mismatch_repair_MutS_core"/>
</dbReference>
<dbReference type="InterPro" id="IPR036063">
    <property type="entry name" value="Smr_dom_sf"/>
</dbReference>
<evidence type="ECO:0000256" key="4">
    <source>
        <dbReference type="ARBA" id="ARBA00022840"/>
    </source>
</evidence>
<evidence type="ECO:0000256" key="2">
    <source>
        <dbReference type="ARBA" id="ARBA00022741"/>
    </source>
</evidence>
<dbReference type="PIRSF" id="PIRSF005814">
    <property type="entry name" value="MutS_YshD"/>
    <property type="match status" value="1"/>
</dbReference>
<reference evidence="9 10" key="1">
    <citation type="journal article" date="2018" name="ISME J.">
        <title>A methanotrophic archaeon couples anaerobic oxidation of methane to Fe(III) reduction.</title>
        <authorList>
            <person name="Cai C."/>
            <person name="Leu A.O."/>
            <person name="Xie G.J."/>
            <person name="Guo J."/>
            <person name="Feng Y."/>
            <person name="Zhao J.X."/>
            <person name="Tyson G.W."/>
            <person name="Yuan Z."/>
            <person name="Hu S."/>
        </authorList>
    </citation>
    <scope>NUCLEOTIDE SEQUENCE [LARGE SCALE GENOMIC DNA]</scope>
    <source>
        <strain evidence="9">FeB_12</strain>
    </source>
</reference>
<dbReference type="SUPFAM" id="SSF52540">
    <property type="entry name" value="P-loop containing nucleoside triphosphate hydrolases"/>
    <property type="match status" value="1"/>
</dbReference>
<dbReference type="InterPro" id="IPR005747">
    <property type="entry name" value="MutS2"/>
</dbReference>
<dbReference type="EC" id="3.6.4.-" evidence="7"/>
<dbReference type="Gene3D" id="3.40.50.300">
    <property type="entry name" value="P-loop containing nucleotide triphosphate hydrolases"/>
    <property type="match status" value="1"/>
</dbReference>
<keyword evidence="2 7" id="KW-0547">Nucleotide-binding</keyword>
<organism evidence="9 10">
    <name type="scientific">candidate division GN15 bacterium</name>
    <dbReference type="NCBI Taxonomy" id="2072418"/>
    <lineage>
        <taxon>Bacteria</taxon>
        <taxon>candidate division GN15</taxon>
    </lineage>
</organism>
<dbReference type="GO" id="GO:0019843">
    <property type="term" value="F:rRNA binding"/>
    <property type="evidence" value="ECO:0007669"/>
    <property type="project" value="UniProtKB-UniRule"/>
</dbReference>
<protein>
    <recommendedName>
        <fullName evidence="7">Endonuclease MutS2</fullName>
        <ecNumber evidence="7">3.1.-.-</ecNumber>
    </recommendedName>
    <alternativeName>
        <fullName evidence="7">Ribosome-associated protein quality control-upstream factor</fullName>
        <shortName evidence="7">RQC-upstream factor</shortName>
        <shortName evidence="7">RqcU</shortName>
        <ecNumber evidence="7">3.6.4.-</ecNumber>
    </alternativeName>
</protein>
<dbReference type="AlphaFoldDB" id="A0A855X2I9"/>
<keyword evidence="7" id="KW-0540">Nuclease</keyword>
<dbReference type="EMBL" id="PQAP01000136">
    <property type="protein sequence ID" value="PWB70736.1"/>
    <property type="molecule type" value="Genomic_DNA"/>
</dbReference>
<dbReference type="Pfam" id="PF00488">
    <property type="entry name" value="MutS_V"/>
    <property type="match status" value="1"/>
</dbReference>
<dbReference type="Proteomes" id="UP000250918">
    <property type="component" value="Unassembled WGS sequence"/>
</dbReference>
<dbReference type="HAMAP" id="MF_00092">
    <property type="entry name" value="MutS2"/>
    <property type="match status" value="1"/>
</dbReference>
<dbReference type="SUPFAM" id="SSF160443">
    <property type="entry name" value="SMR domain-like"/>
    <property type="match status" value="1"/>
</dbReference>
<evidence type="ECO:0000313" key="9">
    <source>
        <dbReference type="EMBL" id="PWB70736.1"/>
    </source>
</evidence>
<dbReference type="SUPFAM" id="SSF48334">
    <property type="entry name" value="DNA repair protein MutS, domain III"/>
    <property type="match status" value="1"/>
</dbReference>
<comment type="function">
    <text evidence="7">Acts as a ribosome collision sensor, splitting the ribosome into its 2 subunits. Detects stalled/collided 70S ribosomes which it binds and splits by an ATP-hydrolysis driven conformational change. Acts upstream of the ribosome quality control system (RQC), a ribosome-associated complex that mediates the extraction of incompletely synthesized nascent chains from stalled ribosomes and their subsequent degradation. Probably generates substrates for RQC.</text>
</comment>
<comment type="subunit">
    <text evidence="7">Homodimer. Binds to stalled ribosomes, contacting rRNA.</text>
</comment>
<dbReference type="PROSITE" id="PS50828">
    <property type="entry name" value="SMR"/>
    <property type="match status" value="1"/>
</dbReference>
<dbReference type="GO" id="GO:0016887">
    <property type="term" value="F:ATP hydrolysis activity"/>
    <property type="evidence" value="ECO:0007669"/>
    <property type="project" value="InterPro"/>
</dbReference>
<feature type="binding site" evidence="7">
    <location>
        <begin position="389"/>
        <end position="396"/>
    </location>
    <ligand>
        <name>ATP</name>
        <dbReference type="ChEBI" id="CHEBI:30616"/>
    </ligand>
</feature>
<dbReference type="GO" id="GO:0043023">
    <property type="term" value="F:ribosomal large subunit binding"/>
    <property type="evidence" value="ECO:0007669"/>
    <property type="project" value="UniProtKB-UniRule"/>
</dbReference>
<dbReference type="SMART" id="SM00533">
    <property type="entry name" value="MUTSd"/>
    <property type="match status" value="1"/>
</dbReference>